<dbReference type="AlphaFoldDB" id="A0A1G8K3H9"/>
<evidence type="ECO:0000313" key="3">
    <source>
        <dbReference type="Proteomes" id="UP000183263"/>
    </source>
</evidence>
<dbReference type="InterPro" id="IPR028969">
    <property type="entry name" value="Imm52"/>
</dbReference>
<dbReference type="EMBL" id="FNDN01000007">
    <property type="protein sequence ID" value="SDI38002.1"/>
    <property type="molecule type" value="Genomic_DNA"/>
</dbReference>
<evidence type="ECO:0000259" key="1">
    <source>
        <dbReference type="Pfam" id="PF15579"/>
    </source>
</evidence>
<feature type="domain" description="Immunity protein 52" evidence="1">
    <location>
        <begin position="5"/>
        <end position="188"/>
    </location>
</feature>
<dbReference type="OrthoDB" id="3770451at2"/>
<sequence length="236" mass="25215">MRCVVGCFWGPRPESLEALADRWARTLESLEAQLAPMRHSGGEFEWRRVHSDGPPTPVEPGEGILAELRASRAEQDWSDIIGTGLRLVSVDPAGRSVEVSGIGGGRPEYLLQSLVVTVHGPNEPPVSEQALLATLVDIWEPDFADVTDDDVLDALEDEAGHIVGDPVIGRLGYLSARRAAVVPAGLGIARTGHPRGGTVLHLADPGEAPSAVAAYRRLREAGALAPLPRPMDRAVW</sequence>
<dbReference type="Proteomes" id="UP000183263">
    <property type="component" value="Unassembled WGS sequence"/>
</dbReference>
<accession>A0A1G8K3H9</accession>
<protein>
    <recommendedName>
        <fullName evidence="1">Immunity protein 52 domain-containing protein</fullName>
    </recommendedName>
</protein>
<proteinExistence type="predicted"/>
<name>A0A1G8K3H9_9NOCA</name>
<organism evidence="2 3">
    <name type="scientific">Rhodococcus triatomae</name>
    <dbReference type="NCBI Taxonomy" id="300028"/>
    <lineage>
        <taxon>Bacteria</taxon>
        <taxon>Bacillati</taxon>
        <taxon>Actinomycetota</taxon>
        <taxon>Actinomycetes</taxon>
        <taxon>Mycobacteriales</taxon>
        <taxon>Nocardiaceae</taxon>
        <taxon>Rhodococcus</taxon>
    </lineage>
</organism>
<reference evidence="2 3" key="1">
    <citation type="submission" date="2016-10" db="EMBL/GenBank/DDBJ databases">
        <authorList>
            <person name="de Groot N.N."/>
        </authorList>
    </citation>
    <scope>NUCLEOTIDE SEQUENCE [LARGE SCALE GENOMIC DNA]</scope>
    <source>
        <strain evidence="2 3">DSM 44892</strain>
    </source>
</reference>
<keyword evidence="3" id="KW-1185">Reference proteome</keyword>
<dbReference type="Pfam" id="PF15579">
    <property type="entry name" value="Imm52"/>
    <property type="match status" value="1"/>
</dbReference>
<evidence type="ECO:0000313" key="2">
    <source>
        <dbReference type="EMBL" id="SDI38002.1"/>
    </source>
</evidence>
<dbReference type="RefSeq" id="WP_072740060.1">
    <property type="nucleotide sequence ID" value="NZ_CP048813.1"/>
</dbReference>
<gene>
    <name evidence="2" type="ORF">SAMN05444695_10713</name>
</gene>